<feature type="compositionally biased region" description="Basic residues" evidence="1">
    <location>
        <begin position="47"/>
        <end position="62"/>
    </location>
</feature>
<dbReference type="EMBL" id="WAJR01000053">
    <property type="protein sequence ID" value="KAB1634953.1"/>
    <property type="molecule type" value="Genomic_DNA"/>
</dbReference>
<comment type="caution">
    <text evidence="3">The sequence shown here is derived from an EMBL/GenBank/DDBJ whole genome shotgun (WGS) entry which is preliminary data.</text>
</comment>
<accession>A0A6N6NJY1</accession>
<dbReference type="SUPFAM" id="SSF52540">
    <property type="entry name" value="P-loop containing nucleoside triphosphate hydrolases"/>
    <property type="match status" value="1"/>
</dbReference>
<sequence>MGRQDRPGDRARHCARARQQEDRGAGVRPLPQHTGPLEEVHPAAARGRVRPGQRPLRGRKLHRCEERDPLHQGAAGQRQGSRHSLRRRRGARAGRRPRGACGPFARRGRLPQEGGASMLTEEHFGLFKKFRVRAMGEKLREMVDDPAYDDMTFEDKMVELLDAEAAARKERKIAKLNREAGFKIPTACVEDVVYLPGRKLSRDRVARYAGCKWVEDNEVLVIISKTGCGKSYLCQALGNSACRHLHRVSYTRMADMFMELNRARACADGSYFEKMDELKTVKLLIVDDFMTTPISTQDAVDLFEIMEAREGRQATLIASQLEPEEWYLRIEGELMADSILNRIATASRYMDIEGPNMREYFAKRKKDEESG</sequence>
<feature type="compositionally biased region" description="Basic and acidic residues" evidence="1">
    <location>
        <begin position="1"/>
        <end position="25"/>
    </location>
</feature>
<dbReference type="OrthoDB" id="4397262at2"/>
<evidence type="ECO:0000259" key="2">
    <source>
        <dbReference type="Pfam" id="PF01695"/>
    </source>
</evidence>
<evidence type="ECO:0000256" key="1">
    <source>
        <dbReference type="SAM" id="MobiDB-lite"/>
    </source>
</evidence>
<feature type="domain" description="IstB-like ATP-binding" evidence="2">
    <location>
        <begin position="128"/>
        <end position="359"/>
    </location>
</feature>
<dbReference type="InterPro" id="IPR027417">
    <property type="entry name" value="P-loop_NTPase"/>
</dbReference>
<dbReference type="Pfam" id="PF01695">
    <property type="entry name" value="IstB_IS21"/>
    <property type="match status" value="1"/>
</dbReference>
<dbReference type="GO" id="GO:0006260">
    <property type="term" value="P:DNA replication"/>
    <property type="evidence" value="ECO:0007669"/>
    <property type="project" value="TreeGrafter"/>
</dbReference>
<dbReference type="GO" id="GO:0005524">
    <property type="term" value="F:ATP binding"/>
    <property type="evidence" value="ECO:0007669"/>
    <property type="project" value="InterPro"/>
</dbReference>
<feature type="compositionally biased region" description="Basic residues" evidence="1">
    <location>
        <begin position="80"/>
        <end position="98"/>
    </location>
</feature>
<keyword evidence="4" id="KW-1185">Reference proteome</keyword>
<dbReference type="PANTHER" id="PTHR30050:SF4">
    <property type="entry name" value="ATP-BINDING PROTEIN RV3427C IN INSERTION SEQUENCE-RELATED"/>
    <property type="match status" value="1"/>
</dbReference>
<dbReference type="Proteomes" id="UP000468668">
    <property type="component" value="Unassembled WGS sequence"/>
</dbReference>
<gene>
    <name evidence="3" type="ORF">F8C90_10620</name>
</gene>
<evidence type="ECO:0000313" key="4">
    <source>
        <dbReference type="Proteomes" id="UP000468668"/>
    </source>
</evidence>
<evidence type="ECO:0000313" key="3">
    <source>
        <dbReference type="EMBL" id="KAB1634953.1"/>
    </source>
</evidence>
<dbReference type="AlphaFoldDB" id="A0A6N6NJY1"/>
<protein>
    <recommendedName>
        <fullName evidence="2">IstB-like ATP-binding domain-containing protein</fullName>
    </recommendedName>
</protein>
<dbReference type="PANTHER" id="PTHR30050">
    <property type="entry name" value="CHROMOSOMAL REPLICATION INITIATOR PROTEIN DNAA"/>
    <property type="match status" value="1"/>
</dbReference>
<proteinExistence type="predicted"/>
<dbReference type="Gene3D" id="3.40.50.300">
    <property type="entry name" value="P-loop containing nucleotide triphosphate hydrolases"/>
    <property type="match status" value="1"/>
</dbReference>
<dbReference type="InterPro" id="IPR002611">
    <property type="entry name" value="IstB_ATP-bd"/>
</dbReference>
<organism evidence="3 4">
    <name type="scientific">Ellagibacter isourolithinifaciens</name>
    <dbReference type="NCBI Taxonomy" id="2137581"/>
    <lineage>
        <taxon>Bacteria</taxon>
        <taxon>Bacillati</taxon>
        <taxon>Actinomycetota</taxon>
        <taxon>Coriobacteriia</taxon>
        <taxon>Eggerthellales</taxon>
        <taxon>Eggerthellaceae</taxon>
        <taxon>Ellagibacter</taxon>
    </lineage>
</organism>
<reference evidence="3 4" key="1">
    <citation type="submission" date="2019-09" db="EMBL/GenBank/DDBJ databases">
        <title>Whole genome shotgun sequencing (WGS) of Ellagibacter isourolithinifaciens DSM 104140(T) and Adlercreutzia muris DSM 29508(T).</title>
        <authorList>
            <person name="Stoll D.A."/>
            <person name="Danylec N."/>
            <person name="Huch M."/>
        </authorList>
    </citation>
    <scope>NUCLEOTIDE SEQUENCE [LARGE SCALE GENOMIC DNA]</scope>
    <source>
        <strain evidence="3 4">DSM 104140</strain>
    </source>
</reference>
<feature type="region of interest" description="Disordered" evidence="1">
    <location>
        <begin position="1"/>
        <end position="111"/>
    </location>
</feature>
<name>A0A6N6NJY1_9ACTN</name>